<protein>
    <submittedName>
        <fullName evidence="1">Uncharacterized protein</fullName>
    </submittedName>
</protein>
<reference evidence="1 2" key="1">
    <citation type="submission" date="2017-10" db="EMBL/GenBank/DDBJ databases">
        <title>Comparative genomics in systemic dimorphic fungi from Ajellomycetaceae.</title>
        <authorList>
            <person name="Munoz J.F."/>
            <person name="Mcewen J.G."/>
            <person name="Clay O.K."/>
            <person name="Cuomo C.A."/>
        </authorList>
    </citation>
    <scope>NUCLEOTIDE SEQUENCE [LARGE SCALE GENOMIC DNA]</scope>
    <source>
        <strain evidence="1 2">UAMH7299</strain>
    </source>
</reference>
<organism evidence="1 2">
    <name type="scientific">Polytolypa hystricis (strain UAMH7299)</name>
    <dbReference type="NCBI Taxonomy" id="1447883"/>
    <lineage>
        <taxon>Eukaryota</taxon>
        <taxon>Fungi</taxon>
        <taxon>Dikarya</taxon>
        <taxon>Ascomycota</taxon>
        <taxon>Pezizomycotina</taxon>
        <taxon>Eurotiomycetes</taxon>
        <taxon>Eurotiomycetidae</taxon>
        <taxon>Onygenales</taxon>
        <taxon>Onygenales incertae sedis</taxon>
        <taxon>Polytolypa</taxon>
    </lineage>
</organism>
<dbReference type="EMBL" id="PDNA01000277">
    <property type="protein sequence ID" value="PGG99136.1"/>
    <property type="molecule type" value="Genomic_DNA"/>
</dbReference>
<sequence length="132" mass="15186">MVLRPTAETARMAGVLFSDFIGPYFRFRRCPVHIFDKIRILCDEREAVFEICDLGGQWQGVIGPKTLITVEQTLWMASEECCFGDLKKTLQALEKRVDYVPSDNYGQQMADLAQWIQHLKLVLEAPPCYELL</sequence>
<dbReference type="Proteomes" id="UP000224634">
    <property type="component" value="Unassembled WGS sequence"/>
</dbReference>
<comment type="caution">
    <text evidence="1">The sequence shown here is derived from an EMBL/GenBank/DDBJ whole genome shotgun (WGS) entry which is preliminary data.</text>
</comment>
<accession>A0A2B7WRC3</accession>
<evidence type="ECO:0000313" key="2">
    <source>
        <dbReference type="Proteomes" id="UP000224634"/>
    </source>
</evidence>
<dbReference type="Gene3D" id="3.10.330.10">
    <property type="match status" value="1"/>
</dbReference>
<dbReference type="AlphaFoldDB" id="A0A2B7WRC3"/>
<evidence type="ECO:0000313" key="1">
    <source>
        <dbReference type="EMBL" id="PGG99136.1"/>
    </source>
</evidence>
<name>A0A2B7WRC3_POLH7</name>
<gene>
    <name evidence="1" type="ORF">AJ80_09400</name>
</gene>
<keyword evidence="2" id="KW-1185">Reference proteome</keyword>
<proteinExistence type="predicted"/>